<feature type="domain" description="AB hydrolase-1" evidence="4">
    <location>
        <begin position="152"/>
        <end position="374"/>
    </location>
</feature>
<dbReference type="SUPFAM" id="SSF53474">
    <property type="entry name" value="alpha/beta-Hydrolases"/>
    <property type="match status" value="1"/>
</dbReference>
<evidence type="ECO:0000256" key="3">
    <source>
        <dbReference type="ARBA" id="ARBA00023315"/>
    </source>
</evidence>
<evidence type="ECO:0000313" key="5">
    <source>
        <dbReference type="EMBL" id="KAL3653878.1"/>
    </source>
</evidence>
<dbReference type="CDD" id="cd07987">
    <property type="entry name" value="LPLAT_MGAT-like"/>
    <property type="match status" value="1"/>
</dbReference>
<dbReference type="EMBL" id="JAVIJP010000005">
    <property type="protein sequence ID" value="KAL3653878.1"/>
    <property type="molecule type" value="Genomic_DNA"/>
</dbReference>
<comment type="similarity">
    <text evidence="1">Belongs to the diacylglycerol acyltransferase family.</text>
</comment>
<name>A0ABD3EHI5_9LAMI</name>
<dbReference type="Proteomes" id="UP001632038">
    <property type="component" value="Unassembled WGS sequence"/>
</dbReference>
<organism evidence="5 6">
    <name type="scientific">Castilleja foliolosa</name>
    <dbReference type="NCBI Taxonomy" id="1961234"/>
    <lineage>
        <taxon>Eukaryota</taxon>
        <taxon>Viridiplantae</taxon>
        <taxon>Streptophyta</taxon>
        <taxon>Embryophyta</taxon>
        <taxon>Tracheophyta</taxon>
        <taxon>Spermatophyta</taxon>
        <taxon>Magnoliopsida</taxon>
        <taxon>eudicotyledons</taxon>
        <taxon>Gunneridae</taxon>
        <taxon>Pentapetalae</taxon>
        <taxon>asterids</taxon>
        <taxon>lamiids</taxon>
        <taxon>Lamiales</taxon>
        <taxon>Orobanchaceae</taxon>
        <taxon>Pedicularideae</taxon>
        <taxon>Castillejinae</taxon>
        <taxon>Castilleja</taxon>
    </lineage>
</organism>
<reference evidence="6" key="1">
    <citation type="journal article" date="2024" name="IScience">
        <title>Strigolactones Initiate the Formation of Haustorium-like Structures in Castilleja.</title>
        <authorList>
            <person name="Buerger M."/>
            <person name="Peterson D."/>
            <person name="Chory J."/>
        </authorList>
    </citation>
    <scope>NUCLEOTIDE SEQUENCE [LARGE SCALE GENOMIC DNA]</scope>
</reference>
<protein>
    <recommendedName>
        <fullName evidence="4">AB hydrolase-1 domain-containing protein</fullName>
    </recommendedName>
</protein>
<dbReference type="InterPro" id="IPR029058">
    <property type="entry name" value="AB_hydrolase_fold"/>
</dbReference>
<evidence type="ECO:0000256" key="1">
    <source>
        <dbReference type="ARBA" id="ARBA00005420"/>
    </source>
</evidence>
<comment type="caution">
    <text evidence="5">The sequence shown here is derived from an EMBL/GenBank/DDBJ whole genome shotgun (WGS) entry which is preliminary data.</text>
</comment>
<evidence type="ECO:0000313" key="6">
    <source>
        <dbReference type="Proteomes" id="UP001632038"/>
    </source>
</evidence>
<dbReference type="GO" id="GO:0004144">
    <property type="term" value="F:diacylglycerol O-acyltransferase activity"/>
    <property type="evidence" value="ECO:0007669"/>
    <property type="project" value="UniProtKB-ARBA"/>
</dbReference>
<evidence type="ECO:0000259" key="4">
    <source>
        <dbReference type="Pfam" id="PF00561"/>
    </source>
</evidence>
<keyword evidence="2" id="KW-0808">Transferase</keyword>
<dbReference type="PANTHER" id="PTHR22753">
    <property type="entry name" value="TRANSMEMBRANE PROTEIN 68"/>
    <property type="match status" value="1"/>
</dbReference>
<evidence type="ECO:0000256" key="2">
    <source>
        <dbReference type="ARBA" id="ARBA00022679"/>
    </source>
</evidence>
<keyword evidence="6" id="KW-1185">Reference proteome</keyword>
<keyword evidence="3" id="KW-0012">Acyltransferase</keyword>
<dbReference type="InterPro" id="IPR007130">
    <property type="entry name" value="DAGAT"/>
</dbReference>
<gene>
    <name evidence="5" type="ORF">CASFOL_003559</name>
</gene>
<dbReference type="AlphaFoldDB" id="A0ABD3EHI5"/>
<accession>A0ABD3EHI5</accession>
<dbReference type="Gene3D" id="3.40.50.1820">
    <property type="entry name" value="alpha/beta hydrolase"/>
    <property type="match status" value="1"/>
</dbReference>
<dbReference type="GO" id="GO:0016787">
    <property type="term" value="F:hydrolase activity"/>
    <property type="evidence" value="ECO:0007669"/>
    <property type="project" value="UniProtKB-ARBA"/>
</dbReference>
<dbReference type="GO" id="GO:0019432">
    <property type="term" value="P:triglyceride biosynthetic process"/>
    <property type="evidence" value="ECO:0007669"/>
    <property type="project" value="UniProtKB-ARBA"/>
</dbReference>
<dbReference type="InterPro" id="IPR000073">
    <property type="entry name" value="AB_hydrolase_1"/>
</dbReference>
<proteinExistence type="inferred from homology"/>
<sequence length="709" mass="78768">MADAGVFSAGISPLICRRSKSTPGACKLRSISNSNLSASASVDVPTQKQPAPSVLINGVVLNKSAAAADSISGFRRDGGEWEAESTDGQLTLEDYFEQSGELVSRSDGGPPRWFSPLTGGSRSENSPVLLSLPAVDGVGLGLLLHHERLSKIFDIWCMHIPFADRTSFTGLVKFVESTVRLEYSRNPNRPIYLVGESFSGCLALAVAARNPDIDLILILANPATSFSKSQLQIQALIPLLTMIPEQVRSSLPYLLTLLTGAPVKMVASAVASRVPVEQMISELSQKATAMFSNLSALSDVLTTETLQWKLNMLKSGAAYANSRLHAVKAQTLILASGQDELLPSKEEAERLRGLLPNCEVRLFDDKGHALFLEDGVNLVSILTGASFYRRGRRHDYVLDYLRPSPSEFRKVYEPQRWIDAVTNPVMLSTLESGNIVRGLDGIPSEGPVLYVGYHMMLGLELVPLMSRFWTERNILLRGVAHPMMFTKLKEGKLPALSTYDMFRTMGAVPVSAANFYGLFKTKSHVLLYPGGMREALHRKGEEYKLFWPEQSEFVRMAARFGAKIVPFGSVGEDDIGHLLLDYDDLRSIPYFKNAIEELTEEAVKLRSEAEGEVANQDVHLPIIVPKVPGRFYYLFGKPIETQGRQQELKSREKAQELYLEVKSEVEKCLDYLKENRENDPYRNIFSRLSYQATHGFDAEIPTFDFTKDR</sequence>
<dbReference type="Pfam" id="PF03982">
    <property type="entry name" value="DAGAT"/>
    <property type="match status" value="1"/>
</dbReference>
<dbReference type="PANTHER" id="PTHR22753:SF24">
    <property type="entry name" value="ESTERASE_LIPASE_THIOESTERASE FAMILY PROTEIN"/>
    <property type="match status" value="1"/>
</dbReference>
<dbReference type="Pfam" id="PF00561">
    <property type="entry name" value="Abhydrolase_1"/>
    <property type="match status" value="1"/>
</dbReference>